<evidence type="ECO:0000313" key="2">
    <source>
        <dbReference type="Proteomes" id="UP000247673"/>
    </source>
</evidence>
<dbReference type="AlphaFoldDB" id="A0A2V4DS85"/>
<dbReference type="EMBL" id="QGLO01000004">
    <property type="protein sequence ID" value="PXY91954.1"/>
    <property type="molecule type" value="Genomic_DNA"/>
</dbReference>
<keyword evidence="2" id="KW-1185">Reference proteome</keyword>
<dbReference type="RefSeq" id="WP_110447865.1">
    <property type="nucleotide sequence ID" value="NZ_CP132381.1"/>
</dbReference>
<gene>
    <name evidence="1" type="ORF">DKK78_06495</name>
</gene>
<organism evidence="1 2">
    <name type="scientific">Gilliamella apis</name>
    <dbReference type="NCBI Taxonomy" id="1970738"/>
    <lineage>
        <taxon>Bacteria</taxon>
        <taxon>Pseudomonadati</taxon>
        <taxon>Pseudomonadota</taxon>
        <taxon>Gammaproteobacteria</taxon>
        <taxon>Orbales</taxon>
        <taxon>Orbaceae</taxon>
        <taxon>Gilliamella</taxon>
    </lineage>
</organism>
<dbReference type="Proteomes" id="UP000247673">
    <property type="component" value="Unassembled WGS sequence"/>
</dbReference>
<reference evidence="1 2" key="1">
    <citation type="submission" date="2018-05" db="EMBL/GenBank/DDBJ databases">
        <title>Reference genomes for bee gut microbiota database.</title>
        <authorList>
            <person name="Ellegaard K.M."/>
        </authorList>
    </citation>
    <scope>NUCLEOTIDE SEQUENCE [LARGE SCALE GENOMIC DNA]</scope>
    <source>
        <strain evidence="1 2">ESL0172</strain>
    </source>
</reference>
<proteinExistence type="predicted"/>
<protein>
    <submittedName>
        <fullName evidence="1">Uncharacterized protein</fullName>
    </submittedName>
</protein>
<evidence type="ECO:0000313" key="1">
    <source>
        <dbReference type="EMBL" id="PXY91954.1"/>
    </source>
</evidence>
<comment type="caution">
    <text evidence="1">The sequence shown here is derived from an EMBL/GenBank/DDBJ whole genome shotgun (WGS) entry which is preliminary data.</text>
</comment>
<dbReference type="OrthoDB" id="2506245at2"/>
<accession>A0A2V4DS85</accession>
<sequence>MKKCTLMLNNPDGITRYNEPVIARLFFKEQPIDPSKLKLVNEQGKVIPHQLFDIVYDDTNTLISACSIAFIVTNLEQLVENYTLFLDEKTSTSNVSGIKQLAPTLNDGVKRLDTGHYILELCRGTADGTSYGKWGIRYFSAKAEGRNLIKDSSNAIGGFYGPFFTPANGLINPPEHTIVECQTEVEGPIYCRYRFNGKIPNGLDPALHDKSFSIVWEFFYQSPWFRRTYYVDDFETSVDGMPVINKITVGDEYESGQNNVVFSRFASYGGTYYRQGDLYANILADEVNRILSQPLDQLPLNARLYRESIGDNINAVSWDFFWRLFCVKEGILSDEEIKSHVKTILRKAHHVVHNSSRNKEVLFAKDVDVNSVPEQTIFPLAANKTAEINPESGYAMVWYTSNIVGRYQIVQRKDSGWVNWGTNGENEYPELPTGSTIYTAYGQFDDWQKQADSMEKNIDVKQGLIEDE</sequence>
<name>A0A2V4DS85_9GAMM</name>